<evidence type="ECO:0000259" key="5">
    <source>
        <dbReference type="PROSITE" id="PS50850"/>
    </source>
</evidence>
<evidence type="ECO:0000313" key="6">
    <source>
        <dbReference type="EMBL" id="SDG04195.1"/>
    </source>
</evidence>
<dbReference type="Gene3D" id="1.20.1250.20">
    <property type="entry name" value="MFS general substrate transporter like domains"/>
    <property type="match status" value="2"/>
</dbReference>
<feature type="transmembrane region" description="Helical" evidence="4">
    <location>
        <begin position="265"/>
        <end position="283"/>
    </location>
</feature>
<feature type="transmembrane region" description="Helical" evidence="4">
    <location>
        <begin position="86"/>
        <end position="104"/>
    </location>
</feature>
<evidence type="ECO:0000256" key="3">
    <source>
        <dbReference type="ARBA" id="ARBA00023136"/>
    </source>
</evidence>
<keyword evidence="2 4" id="KW-1133">Transmembrane helix</keyword>
<proteinExistence type="predicted"/>
<accession>A0A8G2BJY6</accession>
<dbReference type="RefSeq" id="WP_051244580.1">
    <property type="nucleotide sequence ID" value="NZ_FNBW01000009.1"/>
</dbReference>
<dbReference type="SUPFAM" id="SSF103473">
    <property type="entry name" value="MFS general substrate transporter"/>
    <property type="match status" value="1"/>
</dbReference>
<protein>
    <submittedName>
        <fullName evidence="6">Cyanate permease</fullName>
    </submittedName>
</protein>
<feature type="transmembrane region" description="Helical" evidence="4">
    <location>
        <begin position="385"/>
        <end position="404"/>
    </location>
</feature>
<comment type="caution">
    <text evidence="6">The sequence shown here is derived from an EMBL/GenBank/DDBJ whole genome shotgun (WGS) entry which is preliminary data.</text>
</comment>
<evidence type="ECO:0000256" key="4">
    <source>
        <dbReference type="SAM" id="Phobius"/>
    </source>
</evidence>
<name>A0A8G2BJY6_9PROT</name>
<evidence type="ECO:0000256" key="2">
    <source>
        <dbReference type="ARBA" id="ARBA00022989"/>
    </source>
</evidence>
<dbReference type="InterPro" id="IPR020846">
    <property type="entry name" value="MFS_dom"/>
</dbReference>
<dbReference type="Pfam" id="PF07690">
    <property type="entry name" value="MFS_1"/>
    <property type="match status" value="1"/>
</dbReference>
<feature type="transmembrane region" description="Helical" evidence="4">
    <location>
        <begin position="353"/>
        <end position="373"/>
    </location>
</feature>
<gene>
    <name evidence="6" type="ORF">SAMN05660686_03170</name>
</gene>
<keyword evidence="3 4" id="KW-0472">Membrane</keyword>
<evidence type="ECO:0000256" key="1">
    <source>
        <dbReference type="ARBA" id="ARBA00022692"/>
    </source>
</evidence>
<reference evidence="6 7" key="1">
    <citation type="submission" date="2016-10" db="EMBL/GenBank/DDBJ databases">
        <authorList>
            <person name="Varghese N."/>
            <person name="Submissions S."/>
        </authorList>
    </citation>
    <scope>NUCLEOTIDE SEQUENCE [LARGE SCALE GENOMIC DNA]</scope>
    <source>
        <strain evidence="6 7">DSM 18839</strain>
    </source>
</reference>
<dbReference type="OrthoDB" id="9794076at2"/>
<keyword evidence="1 4" id="KW-0812">Transmembrane</keyword>
<dbReference type="InterPro" id="IPR052524">
    <property type="entry name" value="MFS_Cyanate_Porter"/>
</dbReference>
<feature type="transmembrane region" description="Helical" evidence="4">
    <location>
        <begin position="295"/>
        <end position="314"/>
    </location>
</feature>
<organism evidence="6 7">
    <name type="scientific">Thalassobaculum litoreum DSM 18839</name>
    <dbReference type="NCBI Taxonomy" id="1123362"/>
    <lineage>
        <taxon>Bacteria</taxon>
        <taxon>Pseudomonadati</taxon>
        <taxon>Pseudomonadota</taxon>
        <taxon>Alphaproteobacteria</taxon>
        <taxon>Rhodospirillales</taxon>
        <taxon>Thalassobaculaceae</taxon>
        <taxon>Thalassobaculum</taxon>
    </lineage>
</organism>
<dbReference type="Proteomes" id="UP000198615">
    <property type="component" value="Unassembled WGS sequence"/>
</dbReference>
<sequence>MSEDAAVSAEPPAPRIRWAILFGVWTAYFCFGLTIAGLAPIIGPITRDLEISHTAMGGVLGIWQLTYIVAAVPGGSFLDRVGARRAIFLGAMIVALSGLLRGVADSAVMLFVAVAIFGIGGPIVSAGAPKEIARWFKGSDRGFAMGIYITGPAIGSIVALSLTNSVLMPYFDGDWRAVLLLWSAVAAFGACTWLAIASLPAARRHDPPASAAKPRPQKEVIGELVRLPAVRLLLAMSVAIFALNHGLNNWLPEILRVGGMTPVEAGYWATVPTLIGIVASLTIPRLATPERRHLVLGLLAAGAVLACLLLWVAGQPALTIGLALQGIARSSLMTVAILTLVETKGVGEERAGTASGLFFSAAEVGGAGGPILLGLVYDATHSFDLSLWILAGVAGFLLLGTLRLKTLQS</sequence>
<dbReference type="AlphaFoldDB" id="A0A8G2BJY6"/>
<dbReference type="EMBL" id="FNBW01000009">
    <property type="protein sequence ID" value="SDG04195.1"/>
    <property type="molecule type" value="Genomic_DNA"/>
</dbReference>
<feature type="domain" description="Major facilitator superfamily (MFS) profile" evidence="5">
    <location>
        <begin position="20"/>
        <end position="409"/>
    </location>
</feature>
<dbReference type="PANTHER" id="PTHR23523:SF2">
    <property type="entry name" value="2-NITROIMIDAZOLE TRANSPORTER"/>
    <property type="match status" value="1"/>
</dbReference>
<feature type="transmembrane region" description="Helical" evidence="4">
    <location>
        <begin position="180"/>
        <end position="203"/>
    </location>
</feature>
<dbReference type="InterPro" id="IPR036259">
    <property type="entry name" value="MFS_trans_sf"/>
</dbReference>
<keyword evidence="7" id="KW-1185">Reference proteome</keyword>
<dbReference type="GO" id="GO:0022857">
    <property type="term" value="F:transmembrane transporter activity"/>
    <property type="evidence" value="ECO:0007669"/>
    <property type="project" value="InterPro"/>
</dbReference>
<feature type="transmembrane region" description="Helical" evidence="4">
    <location>
        <begin position="54"/>
        <end position="74"/>
    </location>
</feature>
<feature type="transmembrane region" description="Helical" evidence="4">
    <location>
        <begin position="320"/>
        <end position="341"/>
    </location>
</feature>
<dbReference type="PROSITE" id="PS50850">
    <property type="entry name" value="MFS"/>
    <property type="match status" value="1"/>
</dbReference>
<feature type="transmembrane region" description="Helical" evidence="4">
    <location>
        <begin position="110"/>
        <end position="129"/>
    </location>
</feature>
<dbReference type="InterPro" id="IPR011701">
    <property type="entry name" value="MFS"/>
</dbReference>
<dbReference type="PANTHER" id="PTHR23523">
    <property type="match status" value="1"/>
</dbReference>
<evidence type="ECO:0000313" key="7">
    <source>
        <dbReference type="Proteomes" id="UP000198615"/>
    </source>
</evidence>
<feature type="transmembrane region" description="Helical" evidence="4">
    <location>
        <begin position="141"/>
        <end position="160"/>
    </location>
</feature>
<feature type="transmembrane region" description="Helical" evidence="4">
    <location>
        <begin position="18"/>
        <end position="42"/>
    </location>
</feature>